<proteinExistence type="predicted"/>
<keyword evidence="4" id="KW-1185">Reference proteome</keyword>
<gene>
    <name evidence="3" type="ORF">COLO4_01690</name>
</gene>
<keyword evidence="2" id="KW-1133">Transmembrane helix</keyword>
<feature type="non-terminal residue" evidence="3">
    <location>
        <position position="1"/>
    </location>
</feature>
<name>A0A1R3L2D1_9ROSI</name>
<comment type="caution">
    <text evidence="3">The sequence shown here is derived from an EMBL/GenBank/DDBJ whole genome shotgun (WGS) entry which is preliminary data.</text>
</comment>
<keyword evidence="2" id="KW-0812">Transmembrane</keyword>
<protein>
    <submittedName>
        <fullName evidence="3">RNA-binding protein 46</fullName>
    </submittedName>
</protein>
<dbReference type="EMBL" id="AWUE01004296">
    <property type="protein sequence ID" value="OMP13438.1"/>
    <property type="molecule type" value="Genomic_DNA"/>
</dbReference>
<feature type="region of interest" description="Disordered" evidence="1">
    <location>
        <begin position="102"/>
        <end position="140"/>
    </location>
</feature>
<evidence type="ECO:0000256" key="1">
    <source>
        <dbReference type="SAM" id="MobiDB-lite"/>
    </source>
</evidence>
<sequence length="140" mass="14914">QQPVEEVHARQAGRHFAAFLVHIVAAAGHVGIVADHDEGLRARRCAAPGKVRIAVGRQRHVGCRIGHGEREFAGDGLAVLEALAGELHVGWILCVEERSHAARSARQTPESRGGENAGHRPSAQKASPADQTECLWCGEG</sequence>
<dbReference type="AlphaFoldDB" id="A0A1R3L2D1"/>
<accession>A0A1R3L2D1</accession>
<evidence type="ECO:0000313" key="3">
    <source>
        <dbReference type="EMBL" id="OMP13438.1"/>
    </source>
</evidence>
<feature type="transmembrane region" description="Helical" evidence="2">
    <location>
        <begin position="16"/>
        <end position="34"/>
    </location>
</feature>
<reference evidence="4" key="1">
    <citation type="submission" date="2013-09" db="EMBL/GenBank/DDBJ databases">
        <title>Corchorus olitorius genome sequencing.</title>
        <authorList>
            <person name="Alam M."/>
            <person name="Haque M.S."/>
            <person name="Islam M.S."/>
            <person name="Emdad E.M."/>
            <person name="Islam M.M."/>
            <person name="Ahmed B."/>
            <person name="Halim A."/>
            <person name="Hossen Q.M.M."/>
            <person name="Hossain M.Z."/>
            <person name="Ahmed R."/>
            <person name="Khan M.M."/>
            <person name="Islam R."/>
            <person name="Rashid M.M."/>
            <person name="Khan S.A."/>
            <person name="Rahman M.S."/>
            <person name="Alam M."/>
            <person name="Yahiya A.S."/>
            <person name="Khan M.S."/>
            <person name="Azam M.S."/>
            <person name="Haque T."/>
            <person name="Lashkar M.Z.H."/>
            <person name="Akhand A.I."/>
            <person name="Morshed G."/>
            <person name="Roy S."/>
            <person name="Uddin K.S."/>
            <person name="Rabeya T."/>
            <person name="Hossain A.S."/>
            <person name="Chowdhury A."/>
            <person name="Snigdha A.R."/>
            <person name="Mortoza M.S."/>
            <person name="Matin S.A."/>
            <person name="Hoque S.M.E."/>
            <person name="Islam M.K."/>
            <person name="Roy D.K."/>
            <person name="Haider R."/>
            <person name="Moosa M.M."/>
            <person name="Elias S.M."/>
            <person name="Hasan A.M."/>
            <person name="Jahan S."/>
            <person name="Shafiuddin M."/>
            <person name="Mahmood N."/>
            <person name="Shommy N.S."/>
        </authorList>
    </citation>
    <scope>NUCLEOTIDE SEQUENCE [LARGE SCALE GENOMIC DNA]</scope>
    <source>
        <strain evidence="4">cv. O-4</strain>
    </source>
</reference>
<dbReference type="Proteomes" id="UP000187203">
    <property type="component" value="Unassembled WGS sequence"/>
</dbReference>
<keyword evidence="2" id="KW-0472">Membrane</keyword>
<evidence type="ECO:0000313" key="4">
    <source>
        <dbReference type="Proteomes" id="UP000187203"/>
    </source>
</evidence>
<organism evidence="3 4">
    <name type="scientific">Corchorus olitorius</name>
    <dbReference type="NCBI Taxonomy" id="93759"/>
    <lineage>
        <taxon>Eukaryota</taxon>
        <taxon>Viridiplantae</taxon>
        <taxon>Streptophyta</taxon>
        <taxon>Embryophyta</taxon>
        <taxon>Tracheophyta</taxon>
        <taxon>Spermatophyta</taxon>
        <taxon>Magnoliopsida</taxon>
        <taxon>eudicotyledons</taxon>
        <taxon>Gunneridae</taxon>
        <taxon>Pentapetalae</taxon>
        <taxon>rosids</taxon>
        <taxon>malvids</taxon>
        <taxon>Malvales</taxon>
        <taxon>Malvaceae</taxon>
        <taxon>Grewioideae</taxon>
        <taxon>Apeibeae</taxon>
        <taxon>Corchorus</taxon>
    </lineage>
</organism>
<evidence type="ECO:0000256" key="2">
    <source>
        <dbReference type="SAM" id="Phobius"/>
    </source>
</evidence>